<dbReference type="STRING" id="1048834.TC41_1793"/>
<keyword evidence="1" id="KW-0472">Membrane</keyword>
<evidence type="ECO:0000256" key="1">
    <source>
        <dbReference type="SAM" id="Phobius"/>
    </source>
</evidence>
<keyword evidence="1" id="KW-0812">Transmembrane</keyword>
<reference evidence="3" key="2">
    <citation type="submission" date="2011-06" db="EMBL/GenBank/DDBJ databases">
        <title>The complete genome sequence of Alicyclobacillus acidocaldarius sp. Tc-4-1.</title>
        <authorList>
            <person name="Chen Y."/>
            <person name="He Y."/>
            <person name="Dong Z."/>
            <person name="Hu S."/>
        </authorList>
    </citation>
    <scope>NUCLEOTIDE SEQUENCE [LARGE SCALE GENOMIC DNA]</scope>
    <source>
        <strain evidence="3">Tc-4-1</strain>
    </source>
</reference>
<sequence length="190" mass="21160">MDGREAKTMSKARNRRAKRVREGGLDPTISRGMWLRKPQTQVVPNKKAESRRAACRRWQGRGDFLPCNALLVGRDCLMVLELIAWYVVIGAVIVGSHYFHVAVAWRVLAGMGYLVLSYLWYLSLRRNDPSVSDPFGALMGAGYTAAVCLGLAFSVFVPIQVLVIGYMLWAWAASSYAGRFAFRKKGGQPT</sequence>
<dbReference type="EMBL" id="CP002902">
    <property type="protein sequence ID" value="AEJ43713.1"/>
    <property type="molecule type" value="Genomic_DNA"/>
</dbReference>
<feature type="transmembrane region" description="Helical" evidence="1">
    <location>
        <begin position="163"/>
        <end position="182"/>
    </location>
</feature>
<dbReference type="Proteomes" id="UP000000292">
    <property type="component" value="Chromosome"/>
</dbReference>
<evidence type="ECO:0000313" key="3">
    <source>
        <dbReference type="Proteomes" id="UP000000292"/>
    </source>
</evidence>
<protein>
    <submittedName>
        <fullName evidence="2">Uncharacterized protein</fullName>
    </submittedName>
</protein>
<reference evidence="2 3" key="1">
    <citation type="journal article" date="2011" name="J. Bacteriol.">
        <title>Complete Genome Sequence of Alicyclobacillus acidocaldarius Strain Tc-4-1.</title>
        <authorList>
            <person name="Chen Y."/>
            <person name="He Y."/>
            <person name="Zhang B."/>
            <person name="Yang J."/>
            <person name="Li W."/>
            <person name="Dong Z."/>
            <person name="Hu S."/>
        </authorList>
    </citation>
    <scope>NUCLEOTIDE SEQUENCE [LARGE SCALE GENOMIC DNA]</scope>
    <source>
        <strain evidence="2 3">Tc-4-1</strain>
    </source>
</reference>
<dbReference type="PATRIC" id="fig|1048834.4.peg.1697"/>
<name>F8ICP8_ALIAT</name>
<dbReference type="KEGG" id="aad:TC41_1793"/>
<feature type="transmembrane region" description="Helical" evidence="1">
    <location>
        <begin position="79"/>
        <end position="99"/>
    </location>
</feature>
<dbReference type="AlphaFoldDB" id="F8ICP8"/>
<feature type="transmembrane region" description="Helical" evidence="1">
    <location>
        <begin position="105"/>
        <end position="123"/>
    </location>
</feature>
<feature type="transmembrane region" description="Helical" evidence="1">
    <location>
        <begin position="135"/>
        <end position="157"/>
    </location>
</feature>
<keyword evidence="1" id="KW-1133">Transmembrane helix</keyword>
<proteinExistence type="predicted"/>
<evidence type="ECO:0000313" key="2">
    <source>
        <dbReference type="EMBL" id="AEJ43713.1"/>
    </source>
</evidence>
<organism evidence="2 3">
    <name type="scientific">Alicyclobacillus acidocaldarius (strain Tc-4-1)</name>
    <name type="common">Bacillus acidocaldarius</name>
    <dbReference type="NCBI Taxonomy" id="1048834"/>
    <lineage>
        <taxon>Bacteria</taxon>
        <taxon>Bacillati</taxon>
        <taxon>Bacillota</taxon>
        <taxon>Bacilli</taxon>
        <taxon>Bacillales</taxon>
        <taxon>Alicyclobacillaceae</taxon>
        <taxon>Alicyclobacillus</taxon>
    </lineage>
</organism>
<accession>F8ICP8</accession>
<dbReference type="HOGENOM" id="CLU_1425275_0_0_9"/>
<gene>
    <name evidence="2" type="ordered locus">TC41_1793</name>
</gene>